<feature type="domain" description="EamA" evidence="5">
    <location>
        <begin position="142"/>
        <end position="270"/>
    </location>
</feature>
<evidence type="ECO:0000256" key="3">
    <source>
        <dbReference type="ARBA" id="ARBA00022989"/>
    </source>
</evidence>
<comment type="subcellular location">
    <subcellularLocation>
        <location evidence="1">Membrane</location>
        <topology evidence="1">Multi-pass membrane protein</topology>
    </subcellularLocation>
</comment>
<evidence type="ECO:0000313" key="6">
    <source>
        <dbReference type="EMBL" id="ABC27799.1"/>
    </source>
</evidence>
<feature type="domain" description="EamA" evidence="5">
    <location>
        <begin position="3"/>
        <end position="132"/>
    </location>
</feature>
<name>Q2SNH5_HAHCH</name>
<accession>Q2SNH5</accession>
<dbReference type="KEGG" id="hch:HCH_00908"/>
<keyword evidence="7" id="KW-1185">Reference proteome</keyword>
<dbReference type="Proteomes" id="UP000000238">
    <property type="component" value="Chromosome"/>
</dbReference>
<evidence type="ECO:0000256" key="4">
    <source>
        <dbReference type="ARBA" id="ARBA00023136"/>
    </source>
</evidence>
<dbReference type="InterPro" id="IPR037185">
    <property type="entry name" value="EmrE-like"/>
</dbReference>
<sequence>MRVALMALCGFFFFTWMDLSIKHLLATYPLPQVIFFNCLFALLALSVWVIPRWTLLKTKRPGLHLTRAIMLLLVDALAFYSYGAAPLTEAYSLILTMPVFVAVFAMAINLERFDTGRFMLALIGFVGALIVLSPSFGVVNMALLPALASAMIEAAAFIMVAKYKDQEHPLAFAVYGLSLIVVVAGCWPGWSLFSFDLSALAISAVGGVCYTLATLLVLSAFQSGSPSTVSAMQYSQLVWGMLLAYAFWEETPASLALIGALLIATSGLLLMRREMSVRRARKRAPIAA</sequence>
<keyword evidence="3" id="KW-1133">Transmembrane helix</keyword>
<dbReference type="eggNOG" id="COG0697">
    <property type="taxonomic scope" value="Bacteria"/>
</dbReference>
<dbReference type="HOGENOM" id="CLU_032828_0_1_6"/>
<protein>
    <submittedName>
        <fullName evidence="6">Permease of the drug/metabolite transporter (DMT) superfamily</fullName>
    </submittedName>
</protein>
<dbReference type="OrthoDB" id="148351at2"/>
<proteinExistence type="predicted"/>
<gene>
    <name evidence="6" type="ordered locus">HCH_00908</name>
</gene>
<dbReference type="InterPro" id="IPR000620">
    <property type="entry name" value="EamA_dom"/>
</dbReference>
<organism evidence="6 7">
    <name type="scientific">Hahella chejuensis (strain KCTC 2396)</name>
    <dbReference type="NCBI Taxonomy" id="349521"/>
    <lineage>
        <taxon>Bacteria</taxon>
        <taxon>Pseudomonadati</taxon>
        <taxon>Pseudomonadota</taxon>
        <taxon>Gammaproteobacteria</taxon>
        <taxon>Oceanospirillales</taxon>
        <taxon>Hahellaceae</taxon>
        <taxon>Hahella</taxon>
    </lineage>
</organism>
<reference evidence="6 7" key="1">
    <citation type="journal article" date="2005" name="Nucleic Acids Res.">
        <title>Genomic blueprint of Hahella chejuensis, a marine microbe producing an algicidal agent.</title>
        <authorList>
            <person name="Jeong H."/>
            <person name="Yim J.H."/>
            <person name="Lee C."/>
            <person name="Choi S.-H."/>
            <person name="Park Y.K."/>
            <person name="Yoon S.H."/>
            <person name="Hur C.-G."/>
            <person name="Kang H.-Y."/>
            <person name="Kim D."/>
            <person name="Lee H.H."/>
            <person name="Park K.H."/>
            <person name="Park S.-H."/>
            <person name="Park H.-S."/>
            <person name="Lee H.K."/>
            <person name="Oh T.K."/>
            <person name="Kim J.F."/>
        </authorList>
    </citation>
    <scope>NUCLEOTIDE SEQUENCE [LARGE SCALE GENOMIC DNA]</scope>
    <source>
        <strain evidence="6 7">KCTC 2396</strain>
    </source>
</reference>
<evidence type="ECO:0000256" key="1">
    <source>
        <dbReference type="ARBA" id="ARBA00004141"/>
    </source>
</evidence>
<dbReference type="SUPFAM" id="SSF103481">
    <property type="entry name" value="Multidrug resistance efflux transporter EmrE"/>
    <property type="match status" value="2"/>
</dbReference>
<dbReference type="PANTHER" id="PTHR22911:SF6">
    <property type="entry name" value="SOLUTE CARRIER FAMILY 35 MEMBER G1"/>
    <property type="match status" value="1"/>
</dbReference>
<dbReference type="Pfam" id="PF00892">
    <property type="entry name" value="EamA"/>
    <property type="match status" value="2"/>
</dbReference>
<evidence type="ECO:0000256" key="2">
    <source>
        <dbReference type="ARBA" id="ARBA00022692"/>
    </source>
</evidence>
<evidence type="ECO:0000259" key="5">
    <source>
        <dbReference type="Pfam" id="PF00892"/>
    </source>
</evidence>
<dbReference type="PANTHER" id="PTHR22911">
    <property type="entry name" value="ACYL-MALONYL CONDENSING ENZYME-RELATED"/>
    <property type="match status" value="1"/>
</dbReference>
<dbReference type="RefSeq" id="WP_011394874.1">
    <property type="nucleotide sequence ID" value="NC_007645.1"/>
</dbReference>
<keyword evidence="4" id="KW-0472">Membrane</keyword>
<keyword evidence="2" id="KW-0812">Transmembrane</keyword>
<evidence type="ECO:0000313" key="7">
    <source>
        <dbReference type="Proteomes" id="UP000000238"/>
    </source>
</evidence>
<dbReference type="EMBL" id="CP000155">
    <property type="protein sequence ID" value="ABC27799.1"/>
    <property type="molecule type" value="Genomic_DNA"/>
</dbReference>
<dbReference type="GO" id="GO:0016020">
    <property type="term" value="C:membrane"/>
    <property type="evidence" value="ECO:0007669"/>
    <property type="project" value="UniProtKB-SubCell"/>
</dbReference>
<dbReference type="AlphaFoldDB" id="Q2SNH5"/>